<dbReference type="PANTHER" id="PTHR30435:SF18">
    <property type="entry name" value="FLAGELLAR BASAL-BODY ROD PROTEIN FLGF"/>
    <property type="match status" value="1"/>
</dbReference>
<dbReference type="InterPro" id="IPR010930">
    <property type="entry name" value="Flg_bb/hook_C_dom"/>
</dbReference>
<evidence type="ECO:0000256" key="5">
    <source>
        <dbReference type="ARBA" id="ARBA00040228"/>
    </source>
</evidence>
<comment type="similarity">
    <text evidence="2 6">Belongs to the flagella basal body rod proteins family.</text>
</comment>
<evidence type="ECO:0000256" key="1">
    <source>
        <dbReference type="ARBA" id="ARBA00004117"/>
    </source>
</evidence>
<proteinExistence type="inferred from homology"/>
<dbReference type="InterPro" id="IPR020013">
    <property type="entry name" value="Flagellar_FlgE/F/G"/>
</dbReference>
<dbReference type="EMBL" id="BMFC01000023">
    <property type="protein sequence ID" value="GGC22712.1"/>
    <property type="molecule type" value="Genomic_DNA"/>
</dbReference>
<dbReference type="SUPFAM" id="SSF117143">
    <property type="entry name" value="Flagellar hook protein flgE"/>
    <property type="match status" value="1"/>
</dbReference>
<dbReference type="Proteomes" id="UP000645462">
    <property type="component" value="Unassembled WGS sequence"/>
</dbReference>
<dbReference type="Pfam" id="PF22692">
    <property type="entry name" value="LlgE_F_G_D1"/>
    <property type="match status" value="1"/>
</dbReference>
<keyword evidence="9" id="KW-0966">Cell projection</keyword>
<name>A0ABQ1LBX2_9RHOB</name>
<organism evidence="9 10">
    <name type="scientific">Marivita lacus</name>
    <dbReference type="NCBI Taxonomy" id="1323742"/>
    <lineage>
        <taxon>Bacteria</taxon>
        <taxon>Pseudomonadati</taxon>
        <taxon>Pseudomonadota</taxon>
        <taxon>Alphaproteobacteria</taxon>
        <taxon>Rhodobacterales</taxon>
        <taxon>Roseobacteraceae</taxon>
        <taxon>Marivita</taxon>
    </lineage>
</organism>
<keyword evidence="10" id="KW-1185">Reference proteome</keyword>
<evidence type="ECO:0000256" key="6">
    <source>
        <dbReference type="RuleBase" id="RU362116"/>
    </source>
</evidence>
<sequence>MDRLIYTALNALAVNRDSQVTQAQNLANQMVPGFRRDLPNEGETFYLNMPGSMVPKAFNLEKGQAGFSNQLGLLNRTDEELDVAIADQGYFYVQPEQGDPALSRRGDLRRDVDGTLRNGAGEAMLGPDLAPIQLPEYRNVRITDIGEIFIEPLDAVGGEAVLAGVLATVLPAEDLKLTKGLDGQIRPVDGPLPPPDQRAEVLQGTLEGSNVNPVEELLSSMEMQRQFELGMRMVMTARDIDEGGARVLQAPEG</sequence>
<evidence type="ECO:0000259" key="7">
    <source>
        <dbReference type="Pfam" id="PF06429"/>
    </source>
</evidence>
<accession>A0ABQ1LBX2</accession>
<comment type="subunit">
    <text evidence="4 6">The basal body constitutes a major portion of the flagellar organelle and consists of five rings (E,L,P,S, and M) mounted on a central rod. The rod consists of about 26 subunits of FlgG in the distal portion, and FlgB, FlgC and FlgF are thought to build up the proximal portion of the rod with about 6 subunits each.</text>
</comment>
<protein>
    <recommendedName>
        <fullName evidence="5 6">Flagellar basal-body rod protein FlgF</fullName>
    </recommendedName>
</protein>
<dbReference type="NCBIfam" id="TIGR03506">
    <property type="entry name" value="FlgEFG_subfam"/>
    <property type="match status" value="1"/>
</dbReference>
<dbReference type="PANTHER" id="PTHR30435">
    <property type="entry name" value="FLAGELLAR PROTEIN"/>
    <property type="match status" value="1"/>
</dbReference>
<evidence type="ECO:0000313" key="9">
    <source>
        <dbReference type="EMBL" id="GGC22712.1"/>
    </source>
</evidence>
<gene>
    <name evidence="9" type="primary">flgF</name>
    <name evidence="9" type="ORF">GCM10011363_44080</name>
</gene>
<feature type="domain" description="Flagellar hook protein FlgE/F/G-like D1" evidence="8">
    <location>
        <begin position="84"/>
        <end position="148"/>
    </location>
</feature>
<comment type="subcellular location">
    <subcellularLocation>
        <location evidence="1 6">Bacterial flagellum basal body</location>
    </subcellularLocation>
</comment>
<keyword evidence="3 6" id="KW-0975">Bacterial flagellum</keyword>
<feature type="domain" description="Flagellar basal-body/hook protein C-terminal" evidence="7">
    <location>
        <begin position="203"/>
        <end position="242"/>
    </location>
</feature>
<evidence type="ECO:0000256" key="2">
    <source>
        <dbReference type="ARBA" id="ARBA00009677"/>
    </source>
</evidence>
<evidence type="ECO:0000256" key="4">
    <source>
        <dbReference type="ARBA" id="ARBA00038560"/>
    </source>
</evidence>
<dbReference type="Pfam" id="PF06429">
    <property type="entry name" value="Flg_bbr_C"/>
    <property type="match status" value="1"/>
</dbReference>
<dbReference type="InterPro" id="IPR053967">
    <property type="entry name" value="LlgE_F_G-like_D1"/>
</dbReference>
<keyword evidence="9" id="KW-0969">Cilium</keyword>
<evidence type="ECO:0000256" key="3">
    <source>
        <dbReference type="ARBA" id="ARBA00023143"/>
    </source>
</evidence>
<evidence type="ECO:0000259" key="8">
    <source>
        <dbReference type="Pfam" id="PF22692"/>
    </source>
</evidence>
<dbReference type="InterPro" id="IPR037925">
    <property type="entry name" value="FlgE/F/G-like"/>
</dbReference>
<dbReference type="RefSeq" id="WP_188484266.1">
    <property type="nucleotide sequence ID" value="NZ_BMFC01000023.1"/>
</dbReference>
<evidence type="ECO:0000313" key="10">
    <source>
        <dbReference type="Proteomes" id="UP000645462"/>
    </source>
</evidence>
<reference evidence="10" key="1">
    <citation type="journal article" date="2019" name="Int. J. Syst. Evol. Microbiol.">
        <title>The Global Catalogue of Microorganisms (GCM) 10K type strain sequencing project: providing services to taxonomists for standard genome sequencing and annotation.</title>
        <authorList>
            <consortium name="The Broad Institute Genomics Platform"/>
            <consortium name="The Broad Institute Genome Sequencing Center for Infectious Disease"/>
            <person name="Wu L."/>
            <person name="Ma J."/>
        </authorList>
    </citation>
    <scope>NUCLEOTIDE SEQUENCE [LARGE SCALE GENOMIC DNA]</scope>
    <source>
        <strain evidence="10">CGMCC 1.12478</strain>
    </source>
</reference>
<keyword evidence="9" id="KW-0282">Flagellum</keyword>
<comment type="caution">
    <text evidence="9">The sequence shown here is derived from an EMBL/GenBank/DDBJ whole genome shotgun (WGS) entry which is preliminary data.</text>
</comment>